<keyword evidence="2" id="KW-0808">Transferase</keyword>
<keyword evidence="2" id="KW-0489">Methyltransferase</keyword>
<dbReference type="NCBIfam" id="TIGR01444">
    <property type="entry name" value="fkbM_fam"/>
    <property type="match status" value="1"/>
</dbReference>
<name>K8PIV3_9BRAD</name>
<proteinExistence type="predicted"/>
<gene>
    <name evidence="2" type="ORF">HMPREF9695_02113</name>
</gene>
<dbReference type="RefSeq" id="WP_006020834.1">
    <property type="nucleotide sequence ID" value="NZ_KB375282.1"/>
</dbReference>
<dbReference type="eggNOG" id="COG3206">
    <property type="taxonomic scope" value="Bacteria"/>
</dbReference>
<protein>
    <submittedName>
        <fullName evidence="2">FkbM family methyltransferase</fullName>
    </submittedName>
</protein>
<dbReference type="GO" id="GO:0008168">
    <property type="term" value="F:methyltransferase activity"/>
    <property type="evidence" value="ECO:0007669"/>
    <property type="project" value="UniProtKB-KW"/>
</dbReference>
<dbReference type="EMBL" id="AGWX01000003">
    <property type="protein sequence ID" value="EKS38273.1"/>
    <property type="molecule type" value="Genomic_DNA"/>
</dbReference>
<dbReference type="Proteomes" id="UP000001096">
    <property type="component" value="Unassembled WGS sequence"/>
</dbReference>
<dbReference type="Pfam" id="PF05050">
    <property type="entry name" value="Methyltransf_21"/>
    <property type="match status" value="1"/>
</dbReference>
<evidence type="ECO:0000259" key="1">
    <source>
        <dbReference type="Pfam" id="PF05050"/>
    </source>
</evidence>
<organism evidence="2 3">
    <name type="scientific">Afipia broomeae ATCC 49717</name>
    <dbReference type="NCBI Taxonomy" id="883078"/>
    <lineage>
        <taxon>Bacteria</taxon>
        <taxon>Pseudomonadati</taxon>
        <taxon>Pseudomonadota</taxon>
        <taxon>Alphaproteobacteria</taxon>
        <taxon>Hyphomicrobiales</taxon>
        <taxon>Nitrobacteraceae</taxon>
        <taxon>Afipia</taxon>
    </lineage>
</organism>
<dbReference type="InterPro" id="IPR029063">
    <property type="entry name" value="SAM-dependent_MTases_sf"/>
</dbReference>
<dbReference type="GO" id="GO:0032259">
    <property type="term" value="P:methylation"/>
    <property type="evidence" value="ECO:0007669"/>
    <property type="project" value="UniProtKB-KW"/>
</dbReference>
<reference evidence="2 3" key="1">
    <citation type="submission" date="2012-04" db="EMBL/GenBank/DDBJ databases">
        <title>The Genome Sequence of Afipia broomeae ATCC 49717.</title>
        <authorList>
            <consortium name="The Broad Institute Genome Sequencing Platform"/>
            <person name="Earl A."/>
            <person name="Ward D."/>
            <person name="Feldgarden M."/>
            <person name="Gevers D."/>
            <person name="Huys G."/>
            <person name="Walker B."/>
            <person name="Young S.K."/>
            <person name="Zeng Q."/>
            <person name="Gargeya S."/>
            <person name="Fitzgerald M."/>
            <person name="Haas B."/>
            <person name="Abouelleil A."/>
            <person name="Alvarado L."/>
            <person name="Arachchi H.M."/>
            <person name="Berlin A."/>
            <person name="Chapman S.B."/>
            <person name="Goldberg J."/>
            <person name="Griggs A."/>
            <person name="Gujja S."/>
            <person name="Hansen M."/>
            <person name="Howarth C."/>
            <person name="Imamovic A."/>
            <person name="Larimer J."/>
            <person name="McCowen C."/>
            <person name="Montmayeur A."/>
            <person name="Murphy C."/>
            <person name="Neiman D."/>
            <person name="Pearson M."/>
            <person name="Priest M."/>
            <person name="Roberts A."/>
            <person name="Saif S."/>
            <person name="Shea T."/>
            <person name="Sisk P."/>
            <person name="Sykes S."/>
            <person name="Wortman J."/>
            <person name="Nusbaum C."/>
            <person name="Birren B."/>
        </authorList>
    </citation>
    <scope>NUCLEOTIDE SEQUENCE [LARGE SCALE GENOMIC DNA]</scope>
    <source>
        <strain evidence="2 3">ATCC 49717</strain>
    </source>
</reference>
<dbReference type="PANTHER" id="PTHR34009:SF2">
    <property type="entry name" value="PROTEIN STAR"/>
    <property type="match status" value="1"/>
</dbReference>
<evidence type="ECO:0000313" key="3">
    <source>
        <dbReference type="Proteomes" id="UP000001096"/>
    </source>
</evidence>
<comment type="caution">
    <text evidence="2">The sequence shown here is derived from an EMBL/GenBank/DDBJ whole genome shotgun (WGS) entry which is preliminary data.</text>
</comment>
<accession>K8PIV3</accession>
<sequence>MPEPMISYAQNAEDVILNRAFSRQRTGFYIDVGAWDPDFDSVTKHFYLNGWRGINIEPTDLYHARLMERRPADINLKVAVGPTGGRAQFLQHGDSGLSGLVDTTERLASFNAISDFDTKQIEVEVMPLSEITSRYAAPTVDFLKIDVEGGERGVIESAEWRAFRPRVVIVESIKPLTNEPSWFDWEGLLFDAGYCFALFDGLNRYYYRAEEPALRLDLSTPANVLDAYVTASFKSLQDRIHELESRLVRS</sequence>
<dbReference type="InterPro" id="IPR006342">
    <property type="entry name" value="FkbM_mtfrase"/>
</dbReference>
<evidence type="ECO:0000313" key="2">
    <source>
        <dbReference type="EMBL" id="EKS38273.1"/>
    </source>
</evidence>
<dbReference type="GO" id="GO:0005886">
    <property type="term" value="C:plasma membrane"/>
    <property type="evidence" value="ECO:0007669"/>
    <property type="project" value="TreeGrafter"/>
</dbReference>
<dbReference type="PATRIC" id="fig|883078.3.peg.2170"/>
<dbReference type="Gene3D" id="3.40.50.150">
    <property type="entry name" value="Vaccinia Virus protein VP39"/>
    <property type="match status" value="1"/>
</dbReference>
<dbReference type="AlphaFoldDB" id="K8PIV3"/>
<keyword evidence="3" id="KW-1185">Reference proteome</keyword>
<dbReference type="InterPro" id="IPR053202">
    <property type="entry name" value="EGF_Rcpt_Signaling_Reg"/>
</dbReference>
<dbReference type="GO" id="GO:0005737">
    <property type="term" value="C:cytoplasm"/>
    <property type="evidence" value="ECO:0007669"/>
    <property type="project" value="GOC"/>
</dbReference>
<dbReference type="GO" id="GO:0006888">
    <property type="term" value="P:endoplasmic reticulum to Golgi vesicle-mediated transport"/>
    <property type="evidence" value="ECO:0007669"/>
    <property type="project" value="TreeGrafter"/>
</dbReference>
<dbReference type="HOGENOM" id="CLU_049570_2_0_5"/>
<dbReference type="SUPFAM" id="SSF53335">
    <property type="entry name" value="S-adenosyl-L-methionine-dependent methyltransferases"/>
    <property type="match status" value="1"/>
</dbReference>
<feature type="domain" description="Methyltransferase FkbM" evidence="1">
    <location>
        <begin position="31"/>
        <end position="194"/>
    </location>
</feature>
<dbReference type="PANTHER" id="PTHR34009">
    <property type="entry name" value="PROTEIN STAR"/>
    <property type="match status" value="1"/>
</dbReference>
<dbReference type="GO" id="GO:0016197">
    <property type="term" value="P:endosomal transport"/>
    <property type="evidence" value="ECO:0007669"/>
    <property type="project" value="TreeGrafter"/>
</dbReference>